<dbReference type="AlphaFoldDB" id="A0AAW1TN86"/>
<organism evidence="2 3">
    <name type="scientific">Henosepilachna vigintioctopunctata</name>
    <dbReference type="NCBI Taxonomy" id="420089"/>
    <lineage>
        <taxon>Eukaryota</taxon>
        <taxon>Metazoa</taxon>
        <taxon>Ecdysozoa</taxon>
        <taxon>Arthropoda</taxon>
        <taxon>Hexapoda</taxon>
        <taxon>Insecta</taxon>
        <taxon>Pterygota</taxon>
        <taxon>Neoptera</taxon>
        <taxon>Endopterygota</taxon>
        <taxon>Coleoptera</taxon>
        <taxon>Polyphaga</taxon>
        <taxon>Cucujiformia</taxon>
        <taxon>Coccinelloidea</taxon>
        <taxon>Coccinellidae</taxon>
        <taxon>Epilachninae</taxon>
        <taxon>Epilachnini</taxon>
        <taxon>Henosepilachna</taxon>
    </lineage>
</organism>
<protein>
    <submittedName>
        <fullName evidence="2">Uncharacterized protein</fullName>
    </submittedName>
</protein>
<gene>
    <name evidence="2" type="ORF">WA026_020330</name>
</gene>
<sequence length="116" mass="13872">MGDVKDETERHERVPELYYSPKIYPKIYRLKVKTIEFRKHSILKNIDDENDQNISNEDNLEQELVVENTEHETDREDSVENNSGDEKKSGYNLRKRKTIKMHAKLDEFIVNEVNYT</sequence>
<feature type="region of interest" description="Disordered" evidence="1">
    <location>
        <begin position="46"/>
        <end position="91"/>
    </location>
</feature>
<name>A0AAW1TN86_9CUCU</name>
<evidence type="ECO:0000313" key="2">
    <source>
        <dbReference type="EMBL" id="KAK9872981.1"/>
    </source>
</evidence>
<comment type="caution">
    <text evidence="2">The sequence shown here is derived from an EMBL/GenBank/DDBJ whole genome shotgun (WGS) entry which is preliminary data.</text>
</comment>
<dbReference type="Proteomes" id="UP001431783">
    <property type="component" value="Unassembled WGS sequence"/>
</dbReference>
<reference evidence="2 3" key="1">
    <citation type="submission" date="2023-03" db="EMBL/GenBank/DDBJ databases">
        <title>Genome insight into feeding habits of ladybird beetles.</title>
        <authorList>
            <person name="Li H.-S."/>
            <person name="Huang Y.-H."/>
            <person name="Pang H."/>
        </authorList>
    </citation>
    <scope>NUCLEOTIDE SEQUENCE [LARGE SCALE GENOMIC DNA]</scope>
    <source>
        <strain evidence="2">SYSU_2023b</strain>
        <tissue evidence="2">Whole body</tissue>
    </source>
</reference>
<evidence type="ECO:0000313" key="3">
    <source>
        <dbReference type="Proteomes" id="UP001431783"/>
    </source>
</evidence>
<keyword evidence="3" id="KW-1185">Reference proteome</keyword>
<feature type="compositionally biased region" description="Basic and acidic residues" evidence="1">
    <location>
        <begin position="68"/>
        <end position="89"/>
    </location>
</feature>
<evidence type="ECO:0000256" key="1">
    <source>
        <dbReference type="SAM" id="MobiDB-lite"/>
    </source>
</evidence>
<accession>A0AAW1TN86</accession>
<dbReference type="EMBL" id="JARQZJ010000014">
    <property type="protein sequence ID" value="KAK9872981.1"/>
    <property type="molecule type" value="Genomic_DNA"/>
</dbReference>
<proteinExistence type="predicted"/>